<name>A0A4S8RLT9_9FLAO</name>
<dbReference type="Proteomes" id="UP000310406">
    <property type="component" value="Unassembled WGS sequence"/>
</dbReference>
<accession>A0A4S8RLT9</accession>
<dbReference type="EMBL" id="SNTZ01000006">
    <property type="protein sequence ID" value="THV58742.1"/>
    <property type="molecule type" value="Genomic_DNA"/>
</dbReference>
<evidence type="ECO:0000256" key="1">
    <source>
        <dbReference type="SAM" id="MobiDB-lite"/>
    </source>
</evidence>
<feature type="compositionally biased region" description="Polar residues" evidence="1">
    <location>
        <begin position="330"/>
        <end position="344"/>
    </location>
</feature>
<dbReference type="OrthoDB" id="735059at2"/>
<sequence length="381" mass="42519">MKPQNIFFAICSMVVLFFSAEEIQAQGCVAIRHFSSCVGNTLENNLLGPGDIQIGSNYRYFKSFRHFRGTEEEPDRVSNETEVINHSHSWDFFLTYGITDRLYTSITIPTVINTRSSLYEHGRDERNTTYSRGLADIRVGVGYWLFDLEKHQNGNLALGLGVKLPTGNYNASDIFYNVGPEGSPQVRPVDQSIQPGDGGFGITLDFQFYQKIAEKFFAYGGGFYLLNPRETNGTRTFRETLSPILENEAIMAVPDQFSIRAGVSHSFSNTISGSLGARYEGVPVKDLIGGNEGFRRPGNVLSIDPGIAFMKDNFSLNLNVPFAVRRDRPQSVTDKQTEENTGNPRNGDAAFADYLINVGVSYRFANKKVKVDPALMNEFKN</sequence>
<comment type="caution">
    <text evidence="2">The sequence shown here is derived from an EMBL/GenBank/DDBJ whole genome shotgun (WGS) entry which is preliminary data.</text>
</comment>
<evidence type="ECO:0000313" key="2">
    <source>
        <dbReference type="EMBL" id="THV58742.1"/>
    </source>
</evidence>
<gene>
    <name evidence="2" type="ORF">EZV76_12095</name>
</gene>
<feature type="region of interest" description="Disordered" evidence="1">
    <location>
        <begin position="327"/>
        <end position="346"/>
    </location>
</feature>
<evidence type="ECO:0000313" key="3">
    <source>
        <dbReference type="Proteomes" id="UP000310406"/>
    </source>
</evidence>
<protein>
    <submittedName>
        <fullName evidence="2">Uncharacterized protein</fullName>
    </submittedName>
</protein>
<organism evidence="2 3">
    <name type="scientific">Flagellimonas alvinocaridis</name>
    <dbReference type="NCBI Taxonomy" id="2530200"/>
    <lineage>
        <taxon>Bacteria</taxon>
        <taxon>Pseudomonadati</taxon>
        <taxon>Bacteroidota</taxon>
        <taxon>Flavobacteriia</taxon>
        <taxon>Flavobacteriales</taxon>
        <taxon>Flavobacteriaceae</taxon>
        <taxon>Flagellimonas</taxon>
    </lineage>
</organism>
<keyword evidence="3" id="KW-1185">Reference proteome</keyword>
<reference evidence="2 3" key="1">
    <citation type="submission" date="2019-03" db="EMBL/GenBank/DDBJ databases">
        <title>Muricauda SCR12 sp.nov, a marine bacterium isolated from Pacific Ocean:the Okinawa trough.</title>
        <authorList>
            <person name="Liu L."/>
        </authorList>
    </citation>
    <scope>NUCLEOTIDE SEQUENCE [LARGE SCALE GENOMIC DNA]</scope>
    <source>
        <strain evidence="2 3">SCR12</strain>
    </source>
</reference>
<dbReference type="AlphaFoldDB" id="A0A4S8RLT9"/>
<proteinExistence type="predicted"/>
<dbReference type="RefSeq" id="WP_136566820.1">
    <property type="nucleotide sequence ID" value="NZ_SNTZ01000006.1"/>
</dbReference>